<dbReference type="Gene3D" id="1.20.1050.10">
    <property type="match status" value="1"/>
</dbReference>
<dbReference type="GO" id="GO:0006559">
    <property type="term" value="P:L-phenylalanine catabolic process"/>
    <property type="evidence" value="ECO:0007669"/>
    <property type="project" value="TreeGrafter"/>
</dbReference>
<dbReference type="SUPFAM" id="SSF47616">
    <property type="entry name" value="GST C-terminal domain-like"/>
    <property type="match status" value="1"/>
</dbReference>
<dbReference type="PROSITE" id="PS50404">
    <property type="entry name" value="GST_NTER"/>
    <property type="match status" value="1"/>
</dbReference>
<dbReference type="CDD" id="cd03191">
    <property type="entry name" value="GST_C_Zeta"/>
    <property type="match status" value="1"/>
</dbReference>
<organism evidence="4 5">
    <name type="scientific">Aliidiomarina maris</name>
    <dbReference type="NCBI Taxonomy" id="531312"/>
    <lineage>
        <taxon>Bacteria</taxon>
        <taxon>Pseudomonadati</taxon>
        <taxon>Pseudomonadota</taxon>
        <taxon>Gammaproteobacteria</taxon>
        <taxon>Alteromonadales</taxon>
        <taxon>Idiomarinaceae</taxon>
        <taxon>Aliidiomarina</taxon>
    </lineage>
</organism>
<evidence type="ECO:0000256" key="1">
    <source>
        <dbReference type="ARBA" id="ARBA00010007"/>
    </source>
</evidence>
<dbReference type="Pfam" id="PF13417">
    <property type="entry name" value="GST_N_3"/>
    <property type="match status" value="1"/>
</dbReference>
<dbReference type="AlphaFoldDB" id="A0A327X3Y5"/>
<dbReference type="CDD" id="cd03042">
    <property type="entry name" value="GST_N_Zeta"/>
    <property type="match status" value="1"/>
</dbReference>
<dbReference type="SFLD" id="SFLDG00358">
    <property type="entry name" value="Main_(cytGST)"/>
    <property type="match status" value="1"/>
</dbReference>
<dbReference type="PANTHER" id="PTHR42673:SF21">
    <property type="entry name" value="GLUTATHIONE S-TRANSFERASE YFCF"/>
    <property type="match status" value="1"/>
</dbReference>
<dbReference type="Proteomes" id="UP000249203">
    <property type="component" value="Unassembled WGS sequence"/>
</dbReference>
<dbReference type="PROSITE" id="PS50405">
    <property type="entry name" value="GST_CTER"/>
    <property type="match status" value="1"/>
</dbReference>
<dbReference type="GO" id="GO:0004364">
    <property type="term" value="F:glutathione transferase activity"/>
    <property type="evidence" value="ECO:0007669"/>
    <property type="project" value="TreeGrafter"/>
</dbReference>
<dbReference type="InterPro" id="IPR010987">
    <property type="entry name" value="Glutathione-S-Trfase_C-like"/>
</dbReference>
<proteinExistence type="inferred from homology"/>
<dbReference type="InterPro" id="IPR036249">
    <property type="entry name" value="Thioredoxin-like_sf"/>
</dbReference>
<dbReference type="SUPFAM" id="SSF52833">
    <property type="entry name" value="Thioredoxin-like"/>
    <property type="match status" value="1"/>
</dbReference>
<dbReference type="Pfam" id="PF00043">
    <property type="entry name" value="GST_C"/>
    <property type="match status" value="1"/>
</dbReference>
<dbReference type="EMBL" id="QLMD01000001">
    <property type="protein sequence ID" value="RAK01441.1"/>
    <property type="molecule type" value="Genomic_DNA"/>
</dbReference>
<feature type="domain" description="GST N-terminal" evidence="2">
    <location>
        <begin position="1"/>
        <end position="83"/>
    </location>
</feature>
<dbReference type="InterPro" id="IPR034333">
    <property type="entry name" value="GST_Zeta_N"/>
</dbReference>
<evidence type="ECO:0000259" key="2">
    <source>
        <dbReference type="PROSITE" id="PS50404"/>
    </source>
</evidence>
<protein>
    <submittedName>
        <fullName evidence="4">Maleylacetoacetate isomerase</fullName>
    </submittedName>
</protein>
<dbReference type="InterPro" id="IPR034330">
    <property type="entry name" value="GST_Zeta_C"/>
</dbReference>
<dbReference type="GO" id="GO:0006749">
    <property type="term" value="P:glutathione metabolic process"/>
    <property type="evidence" value="ECO:0007669"/>
    <property type="project" value="TreeGrafter"/>
</dbReference>
<dbReference type="FunFam" id="1.20.1050.10:FF:000010">
    <property type="entry name" value="Maleylacetoacetate isomerase isoform 1"/>
    <property type="match status" value="1"/>
</dbReference>
<feature type="domain" description="GST C-terminal" evidence="3">
    <location>
        <begin position="87"/>
        <end position="212"/>
    </location>
</feature>
<dbReference type="InterPro" id="IPR004046">
    <property type="entry name" value="GST_C"/>
</dbReference>
<dbReference type="GO" id="GO:0005737">
    <property type="term" value="C:cytoplasm"/>
    <property type="evidence" value="ECO:0007669"/>
    <property type="project" value="InterPro"/>
</dbReference>
<dbReference type="InterPro" id="IPR040079">
    <property type="entry name" value="Glutathione_S-Trfase"/>
</dbReference>
<evidence type="ECO:0000313" key="5">
    <source>
        <dbReference type="Proteomes" id="UP000249203"/>
    </source>
</evidence>
<dbReference type="InterPro" id="IPR004045">
    <property type="entry name" value="Glutathione_S-Trfase_N"/>
</dbReference>
<dbReference type="Gene3D" id="3.40.30.10">
    <property type="entry name" value="Glutaredoxin"/>
    <property type="match status" value="1"/>
</dbReference>
<dbReference type="InterPro" id="IPR036282">
    <property type="entry name" value="Glutathione-S-Trfase_C_sf"/>
</dbReference>
<keyword evidence="4" id="KW-0413">Isomerase</keyword>
<dbReference type="InterPro" id="IPR005955">
    <property type="entry name" value="GST_Zeta"/>
</dbReference>
<accession>A0A327X3Y5</accession>
<dbReference type="NCBIfam" id="TIGR01262">
    <property type="entry name" value="maiA"/>
    <property type="match status" value="1"/>
</dbReference>
<dbReference type="PANTHER" id="PTHR42673">
    <property type="entry name" value="MALEYLACETOACETATE ISOMERASE"/>
    <property type="match status" value="1"/>
</dbReference>
<comment type="caution">
    <text evidence="4">The sequence shown here is derived from an EMBL/GenBank/DDBJ whole genome shotgun (WGS) entry which is preliminary data.</text>
</comment>
<sequence>MIQLYGYWRSSASYRVRIALHIKDIDFDYRAVHLVKDGGEQKSAAYAKLNPAQLVPTLVDGDLVLNQSLAIIEYLDSLAGPLLVPQDPKQAAIVRMLAHDMASDLQPITNLRVLQYVTGTLDAGDAGRQAWIAHWVARAFAAFEVRLKQYSGRYCVGDNVTLADICLVPQVYNAKRFDVDFTPYPTLMQVYENLQALEAFQKAAPERQADAV</sequence>
<evidence type="ECO:0000313" key="4">
    <source>
        <dbReference type="EMBL" id="RAK01441.1"/>
    </source>
</evidence>
<gene>
    <name evidence="4" type="ORF">B0I24_10164</name>
</gene>
<dbReference type="SFLD" id="SFLDS00019">
    <property type="entry name" value="Glutathione_Transferase_(cytos"/>
    <property type="match status" value="1"/>
</dbReference>
<evidence type="ECO:0000259" key="3">
    <source>
        <dbReference type="PROSITE" id="PS50405"/>
    </source>
</evidence>
<name>A0A327X3Y5_9GAMM</name>
<dbReference type="GO" id="GO:0016034">
    <property type="term" value="F:maleylacetoacetate isomerase activity"/>
    <property type="evidence" value="ECO:0007669"/>
    <property type="project" value="TreeGrafter"/>
</dbReference>
<reference evidence="4 5" key="1">
    <citation type="submission" date="2018-06" db="EMBL/GenBank/DDBJ databases">
        <title>Genomic Encyclopedia of Type Strains, Phase III (KMG-III): the genomes of soil and plant-associated and newly described type strains.</title>
        <authorList>
            <person name="Whitman W."/>
        </authorList>
    </citation>
    <scope>NUCLEOTIDE SEQUENCE [LARGE SCALE GENOMIC DNA]</scope>
    <source>
        <strain evidence="4 5">CGMCC 1.15366</strain>
    </source>
</reference>
<comment type="similarity">
    <text evidence="1">Belongs to the GST superfamily. Zeta family.</text>
</comment>